<accession>A0A0F9C3F1</accession>
<dbReference type="AlphaFoldDB" id="A0A0F9C3F1"/>
<name>A0A0F9C3F1_9ZZZZ</name>
<reference evidence="1" key="1">
    <citation type="journal article" date="2015" name="Nature">
        <title>Complex archaea that bridge the gap between prokaryotes and eukaryotes.</title>
        <authorList>
            <person name="Spang A."/>
            <person name="Saw J.H."/>
            <person name="Jorgensen S.L."/>
            <person name="Zaremba-Niedzwiedzka K."/>
            <person name="Martijn J."/>
            <person name="Lind A.E."/>
            <person name="van Eijk R."/>
            <person name="Schleper C."/>
            <person name="Guy L."/>
            <person name="Ettema T.J."/>
        </authorList>
    </citation>
    <scope>NUCLEOTIDE SEQUENCE</scope>
</reference>
<comment type="caution">
    <text evidence="1">The sequence shown here is derived from an EMBL/GenBank/DDBJ whole genome shotgun (WGS) entry which is preliminary data.</text>
</comment>
<evidence type="ECO:0000313" key="1">
    <source>
        <dbReference type="EMBL" id="KKK96999.1"/>
    </source>
</evidence>
<proteinExistence type="predicted"/>
<sequence length="101" mass="11746">MLLTVQERIVAVGLLNPEGDMFWLRAKRALTAKVGFSADEILEFEFKNEDGMTKWNPEKEKDKDVELSDGELALFVDALKELERTKKLRDEHFSLYEKIVE</sequence>
<organism evidence="1">
    <name type="scientific">marine sediment metagenome</name>
    <dbReference type="NCBI Taxonomy" id="412755"/>
    <lineage>
        <taxon>unclassified sequences</taxon>
        <taxon>metagenomes</taxon>
        <taxon>ecological metagenomes</taxon>
    </lineage>
</organism>
<dbReference type="EMBL" id="LAZR01046240">
    <property type="protein sequence ID" value="KKK96999.1"/>
    <property type="molecule type" value="Genomic_DNA"/>
</dbReference>
<protein>
    <submittedName>
        <fullName evidence="1">Uncharacterized protein</fullName>
    </submittedName>
</protein>
<gene>
    <name evidence="1" type="ORF">LCGC14_2657160</name>
</gene>